<gene>
    <name evidence="3" type="ORF">AAF712_012444</name>
</gene>
<evidence type="ECO:0000313" key="4">
    <source>
        <dbReference type="Proteomes" id="UP001437256"/>
    </source>
</evidence>
<dbReference type="Proteomes" id="UP001437256">
    <property type="component" value="Unassembled WGS sequence"/>
</dbReference>
<proteinExistence type="predicted"/>
<evidence type="ECO:0000313" key="3">
    <source>
        <dbReference type="EMBL" id="KAL0060753.1"/>
    </source>
</evidence>
<evidence type="ECO:0000256" key="1">
    <source>
        <dbReference type="SAM" id="MobiDB-lite"/>
    </source>
</evidence>
<keyword evidence="2" id="KW-1133">Transmembrane helix</keyword>
<organism evidence="3 4">
    <name type="scientific">Marasmius tenuissimus</name>
    <dbReference type="NCBI Taxonomy" id="585030"/>
    <lineage>
        <taxon>Eukaryota</taxon>
        <taxon>Fungi</taxon>
        <taxon>Dikarya</taxon>
        <taxon>Basidiomycota</taxon>
        <taxon>Agaricomycotina</taxon>
        <taxon>Agaricomycetes</taxon>
        <taxon>Agaricomycetidae</taxon>
        <taxon>Agaricales</taxon>
        <taxon>Marasmiineae</taxon>
        <taxon>Marasmiaceae</taxon>
        <taxon>Marasmius</taxon>
    </lineage>
</organism>
<evidence type="ECO:0000256" key="2">
    <source>
        <dbReference type="SAM" id="Phobius"/>
    </source>
</evidence>
<dbReference type="EMBL" id="JBBXMP010000162">
    <property type="protein sequence ID" value="KAL0060753.1"/>
    <property type="molecule type" value="Genomic_DNA"/>
</dbReference>
<keyword evidence="2" id="KW-0812">Transmembrane</keyword>
<keyword evidence="4" id="KW-1185">Reference proteome</keyword>
<comment type="caution">
    <text evidence="3">The sequence shown here is derived from an EMBL/GenBank/DDBJ whole genome shotgun (WGS) entry which is preliminary data.</text>
</comment>
<reference evidence="3 4" key="1">
    <citation type="submission" date="2024-05" db="EMBL/GenBank/DDBJ databases">
        <title>A draft genome resource for the thread blight pathogen Marasmius tenuissimus strain MS-2.</title>
        <authorList>
            <person name="Yulfo-Soto G.E."/>
            <person name="Baruah I.K."/>
            <person name="Amoako-Attah I."/>
            <person name="Bukari Y."/>
            <person name="Meinhardt L.W."/>
            <person name="Bailey B.A."/>
            <person name="Cohen S.P."/>
        </authorList>
    </citation>
    <scope>NUCLEOTIDE SEQUENCE [LARGE SCALE GENOMIC DNA]</scope>
    <source>
        <strain evidence="3 4">MS-2</strain>
    </source>
</reference>
<feature type="compositionally biased region" description="Low complexity" evidence="1">
    <location>
        <begin position="167"/>
        <end position="178"/>
    </location>
</feature>
<feature type="region of interest" description="Disordered" evidence="1">
    <location>
        <begin position="149"/>
        <end position="227"/>
    </location>
</feature>
<keyword evidence="2" id="KW-0472">Membrane</keyword>
<name>A0ABR2ZJ29_9AGAR</name>
<accession>A0ABR2ZJ29</accession>
<feature type="compositionally biased region" description="Polar residues" evidence="1">
    <location>
        <begin position="216"/>
        <end position="227"/>
    </location>
</feature>
<protein>
    <submittedName>
        <fullName evidence="3">Uncharacterized protein</fullName>
    </submittedName>
</protein>
<feature type="transmembrane region" description="Helical" evidence="2">
    <location>
        <begin position="39"/>
        <end position="60"/>
    </location>
</feature>
<sequence>MLTPSQIEGDPARILRVLLAESSTSAMDEARADRESGLMYTYTFLATLVGLFLVALTIVLRSRRAERRRMRTLEEAIRNGTYVLGGQKKEDEAQNKPVLWETWVKSDERGHSVDRISEQDGYEIGSVGWRNVMPLSLQIVQTTTLDPRVMSSTANTEAPPSSPSPTPSVVSGSTRSSSIHIFNRPKALITSQRPDRTRSPSPPPSHSVISDVYPPSETNSVPSVKATDATSLSPLQDINALGASTSTKPVASATMRVSLLVVLPSPRPTKNGGLGKDELPLMDVGILGIEVNSEAENEKGGFRQEELSA</sequence>